<reference evidence="7 8" key="1">
    <citation type="submission" date="2016-02" db="EMBL/GenBank/DDBJ databases">
        <title>Genome sequence of Halalkalicoccus paucihalophilus DSM 24557.</title>
        <authorList>
            <person name="Poehlein A."/>
            <person name="Daniel R."/>
        </authorList>
    </citation>
    <scope>NUCLEOTIDE SEQUENCE [LARGE SCALE GENOMIC DNA]</scope>
    <source>
        <strain evidence="7 8">DSM 24557</strain>
    </source>
</reference>
<keyword evidence="8" id="KW-1185">Reference proteome</keyword>
<sequence>MFTVPVFLQSALGYSAFDSGVALLPFSAFTLVVAVGSTGWRRYVAQKRLIQLGLVFIGAGLLVLTQRTAPDLTITGMILPMAIIGIGLGLFTGQLVDLTMSSVPEAFSEVSSGVINSLSQLGYAFGTAVAGSIQLGVFYGSVVDGVTLVSSGEEVSGDERRRLAVKLEDALETTTQAQQEAFESGLSPDLQQQLSQIILDAMVTAQQIVLVVIVLFVLVTLLVSSFLPLKRPRRSGSRAPTTAPEEEKTTSTGE</sequence>
<dbReference type="GO" id="GO:0022857">
    <property type="term" value="F:transmembrane transporter activity"/>
    <property type="evidence" value="ECO:0007669"/>
    <property type="project" value="InterPro"/>
</dbReference>
<comment type="subcellular location">
    <subcellularLocation>
        <location evidence="1">Membrane</location>
        <topology evidence="1">Multi-pass membrane protein</topology>
    </subcellularLocation>
</comment>
<evidence type="ECO:0000256" key="3">
    <source>
        <dbReference type="ARBA" id="ARBA00022989"/>
    </source>
</evidence>
<keyword evidence="4 6" id="KW-0472">Membrane</keyword>
<feature type="compositionally biased region" description="Basic and acidic residues" evidence="5">
    <location>
        <begin position="245"/>
        <end position="254"/>
    </location>
</feature>
<evidence type="ECO:0000313" key="8">
    <source>
        <dbReference type="Proteomes" id="UP000075321"/>
    </source>
</evidence>
<feature type="region of interest" description="Disordered" evidence="5">
    <location>
        <begin position="231"/>
        <end position="254"/>
    </location>
</feature>
<accession>A0A151AIF9</accession>
<feature type="transmembrane region" description="Helical" evidence="6">
    <location>
        <begin position="208"/>
        <end position="229"/>
    </location>
</feature>
<dbReference type="PANTHER" id="PTHR23501">
    <property type="entry name" value="MAJOR FACILITATOR SUPERFAMILY"/>
    <property type="match status" value="1"/>
</dbReference>
<dbReference type="Proteomes" id="UP000075321">
    <property type="component" value="Unassembled WGS sequence"/>
</dbReference>
<evidence type="ECO:0000256" key="5">
    <source>
        <dbReference type="SAM" id="MobiDB-lite"/>
    </source>
</evidence>
<evidence type="ECO:0000256" key="1">
    <source>
        <dbReference type="ARBA" id="ARBA00004141"/>
    </source>
</evidence>
<gene>
    <name evidence="7" type="ORF">HAPAU_00310</name>
</gene>
<dbReference type="EMBL" id="LTAZ01000001">
    <property type="protein sequence ID" value="KYH27365.1"/>
    <property type="molecule type" value="Genomic_DNA"/>
</dbReference>
<dbReference type="InterPro" id="IPR036259">
    <property type="entry name" value="MFS_trans_sf"/>
</dbReference>
<name>A0A151AIF9_9EURY</name>
<evidence type="ECO:0000256" key="6">
    <source>
        <dbReference type="SAM" id="Phobius"/>
    </source>
</evidence>
<feature type="transmembrane region" description="Helical" evidence="6">
    <location>
        <begin position="121"/>
        <end position="142"/>
    </location>
</feature>
<dbReference type="SUPFAM" id="SSF103473">
    <property type="entry name" value="MFS general substrate transporter"/>
    <property type="match status" value="1"/>
</dbReference>
<evidence type="ECO:0000313" key="7">
    <source>
        <dbReference type="EMBL" id="KYH27365.1"/>
    </source>
</evidence>
<dbReference type="PATRIC" id="fig|1008153.3.peg.33"/>
<dbReference type="AlphaFoldDB" id="A0A151AIF9"/>
<evidence type="ECO:0000256" key="4">
    <source>
        <dbReference type="ARBA" id="ARBA00023136"/>
    </source>
</evidence>
<keyword evidence="3 6" id="KW-1133">Transmembrane helix</keyword>
<organism evidence="7 8">
    <name type="scientific">Halalkalicoccus paucihalophilus</name>
    <dbReference type="NCBI Taxonomy" id="1008153"/>
    <lineage>
        <taxon>Archaea</taxon>
        <taxon>Methanobacteriati</taxon>
        <taxon>Methanobacteriota</taxon>
        <taxon>Stenosarchaea group</taxon>
        <taxon>Halobacteria</taxon>
        <taxon>Halobacteriales</taxon>
        <taxon>Halococcaceae</taxon>
        <taxon>Halalkalicoccus</taxon>
    </lineage>
</organism>
<protein>
    <submittedName>
        <fullName evidence="7">Major facilitator superfamily protein</fullName>
    </submittedName>
</protein>
<evidence type="ECO:0000256" key="2">
    <source>
        <dbReference type="ARBA" id="ARBA00022692"/>
    </source>
</evidence>
<feature type="transmembrane region" description="Helical" evidence="6">
    <location>
        <begin position="49"/>
        <end position="66"/>
    </location>
</feature>
<proteinExistence type="predicted"/>
<comment type="caution">
    <text evidence="7">The sequence shown here is derived from an EMBL/GenBank/DDBJ whole genome shotgun (WGS) entry which is preliminary data.</text>
</comment>
<dbReference type="Pfam" id="PF07690">
    <property type="entry name" value="MFS_1"/>
    <property type="match status" value="1"/>
</dbReference>
<feature type="transmembrane region" description="Helical" evidence="6">
    <location>
        <begin position="72"/>
        <end position="91"/>
    </location>
</feature>
<dbReference type="InterPro" id="IPR011701">
    <property type="entry name" value="MFS"/>
</dbReference>
<dbReference type="Gene3D" id="1.20.1250.20">
    <property type="entry name" value="MFS general substrate transporter like domains"/>
    <property type="match status" value="1"/>
</dbReference>
<keyword evidence="2 6" id="KW-0812">Transmembrane</keyword>
<dbReference type="GO" id="GO:0005886">
    <property type="term" value="C:plasma membrane"/>
    <property type="evidence" value="ECO:0007669"/>
    <property type="project" value="TreeGrafter"/>
</dbReference>
<feature type="transmembrane region" description="Helical" evidence="6">
    <location>
        <begin position="20"/>
        <end position="37"/>
    </location>
</feature>